<reference evidence="3" key="1">
    <citation type="submission" date="2020-03" db="EMBL/GenBank/DDBJ databases">
        <title>The deep terrestrial virosphere.</title>
        <authorList>
            <person name="Holmfeldt K."/>
            <person name="Nilsson E."/>
            <person name="Simone D."/>
            <person name="Lopez-Fernandez M."/>
            <person name="Wu X."/>
            <person name="de Brujin I."/>
            <person name="Lundin D."/>
            <person name="Andersson A."/>
            <person name="Bertilsson S."/>
            <person name="Dopson M."/>
        </authorList>
    </citation>
    <scope>NUCLEOTIDE SEQUENCE</scope>
    <source>
        <strain evidence="3">MM415A01038</strain>
    </source>
</reference>
<proteinExistence type="predicted"/>
<evidence type="ECO:0000313" key="3">
    <source>
        <dbReference type="EMBL" id="QJA78646.1"/>
    </source>
</evidence>
<name>A0A6M3KA71_9ZZZZ</name>
<dbReference type="EMBL" id="MT142346">
    <property type="protein sequence ID" value="QJA78646.1"/>
    <property type="molecule type" value="Genomic_DNA"/>
</dbReference>
<gene>
    <name evidence="3" type="ORF">MM415A01038_0014</name>
</gene>
<dbReference type="Pfam" id="PF02779">
    <property type="entry name" value="Transket_pyr"/>
    <property type="match status" value="1"/>
</dbReference>
<dbReference type="AlphaFoldDB" id="A0A6M3KA71"/>
<organism evidence="3">
    <name type="scientific">viral metagenome</name>
    <dbReference type="NCBI Taxonomy" id="1070528"/>
    <lineage>
        <taxon>unclassified sequences</taxon>
        <taxon>metagenomes</taxon>
        <taxon>organismal metagenomes</taxon>
    </lineage>
</organism>
<dbReference type="PANTHER" id="PTHR43257">
    <property type="entry name" value="PYRUVATE DEHYDROGENASE E1 COMPONENT BETA SUBUNIT"/>
    <property type="match status" value="1"/>
</dbReference>
<feature type="domain" description="Transketolase-like pyrimidine-binding" evidence="2">
    <location>
        <begin position="1"/>
        <end position="162"/>
    </location>
</feature>
<dbReference type="InterPro" id="IPR005475">
    <property type="entry name" value="Transketolase-like_Pyr-bd"/>
</dbReference>
<dbReference type="SUPFAM" id="SSF52518">
    <property type="entry name" value="Thiamin diphosphate-binding fold (THDP-binding)"/>
    <property type="match status" value="1"/>
</dbReference>
<evidence type="ECO:0000259" key="2">
    <source>
        <dbReference type="SMART" id="SM00861"/>
    </source>
</evidence>
<dbReference type="Gene3D" id="3.40.50.970">
    <property type="match status" value="1"/>
</dbReference>
<dbReference type="SMART" id="SM00861">
    <property type="entry name" value="Transket_pyr"/>
    <property type="match status" value="1"/>
</dbReference>
<sequence length="206" mass="23092">MEEDERVFIIGQGCQSPWYVGGLCNGLLDRFGPMRVIDTPVSENAITGAAVGAAIAGLRPILVFPRMDFMLYAMDPIINSAAKWHYMFGGAMSVPLVIWPIINRGGSQGAQHSQDFTWLFKRIPGLKVVSPQTPREAKGFLEWAVKDPNPVVYVDDRARYKIEGEVSEEEMAPYRLWRDTGEPFCPMPASEILEEAFFEQLSNPLH</sequence>
<protein>
    <submittedName>
        <fullName evidence="3">Putative transketolase domain containing protein</fullName>
    </submittedName>
</protein>
<dbReference type="InterPro" id="IPR029061">
    <property type="entry name" value="THDP-binding"/>
</dbReference>
<dbReference type="PANTHER" id="PTHR43257:SF2">
    <property type="entry name" value="PYRUVATE DEHYDROGENASE E1 COMPONENT SUBUNIT BETA"/>
    <property type="match status" value="1"/>
</dbReference>
<evidence type="ECO:0000256" key="1">
    <source>
        <dbReference type="ARBA" id="ARBA00023052"/>
    </source>
</evidence>
<accession>A0A6M3KA71</accession>
<keyword evidence="1" id="KW-0786">Thiamine pyrophosphate</keyword>